<reference evidence="2" key="1">
    <citation type="journal article" date="2015" name="Nature">
        <title>Complex archaea that bridge the gap between prokaryotes and eukaryotes.</title>
        <authorList>
            <person name="Spang A."/>
            <person name="Saw J.H."/>
            <person name="Jorgensen S.L."/>
            <person name="Zaremba-Niedzwiedzka K."/>
            <person name="Martijn J."/>
            <person name="Lind A.E."/>
            <person name="van Eijk R."/>
            <person name="Schleper C."/>
            <person name="Guy L."/>
            <person name="Ettema T.J."/>
        </authorList>
    </citation>
    <scope>NUCLEOTIDE SEQUENCE</scope>
</reference>
<gene>
    <name evidence="2" type="ORF">LCGC14_0372620</name>
</gene>
<proteinExistence type="predicted"/>
<organism evidence="2">
    <name type="scientific">marine sediment metagenome</name>
    <dbReference type="NCBI Taxonomy" id="412755"/>
    <lineage>
        <taxon>unclassified sequences</taxon>
        <taxon>metagenomes</taxon>
        <taxon>ecological metagenomes</taxon>
    </lineage>
</organism>
<sequence length="199" mass="23304">MSKLKVFLTEESLIELEDDYVDKEDELRNLMFGYIKNLAKNAKMILRNKQFVANLKPYEDNTQHTETIKLKKFKLSKYTIKSDADWIPENLDADDCKPYIIKVGPKTMDRLVTYCQVYQARVVLYNKSLTAADLKIESKKAKPAECFEQIIHEALITNVMEKLNKLDDKEFDEEFEEINKPKSEKAKAKAKRKQRSGRK</sequence>
<evidence type="ECO:0000256" key="1">
    <source>
        <dbReference type="SAM" id="MobiDB-lite"/>
    </source>
</evidence>
<dbReference type="AlphaFoldDB" id="A0A0F9VRW6"/>
<feature type="compositionally biased region" description="Basic residues" evidence="1">
    <location>
        <begin position="188"/>
        <end position="199"/>
    </location>
</feature>
<feature type="region of interest" description="Disordered" evidence="1">
    <location>
        <begin position="174"/>
        <end position="199"/>
    </location>
</feature>
<accession>A0A0F9VRW6</accession>
<feature type="compositionally biased region" description="Basic and acidic residues" evidence="1">
    <location>
        <begin position="177"/>
        <end position="187"/>
    </location>
</feature>
<name>A0A0F9VRW6_9ZZZZ</name>
<dbReference type="EMBL" id="LAZR01000298">
    <property type="protein sequence ID" value="KKN76236.1"/>
    <property type="molecule type" value="Genomic_DNA"/>
</dbReference>
<comment type="caution">
    <text evidence="2">The sequence shown here is derived from an EMBL/GenBank/DDBJ whole genome shotgun (WGS) entry which is preliminary data.</text>
</comment>
<evidence type="ECO:0000313" key="2">
    <source>
        <dbReference type="EMBL" id="KKN76236.1"/>
    </source>
</evidence>
<protein>
    <submittedName>
        <fullName evidence="2">Uncharacterized protein</fullName>
    </submittedName>
</protein>